<dbReference type="InterPro" id="IPR003399">
    <property type="entry name" value="Mce/MlaD"/>
</dbReference>
<accession>A0A5J4RN32</accession>
<evidence type="ECO:0000256" key="1">
    <source>
        <dbReference type="SAM" id="Phobius"/>
    </source>
</evidence>
<reference evidence="3" key="1">
    <citation type="submission" date="2019-03" db="EMBL/GenBank/DDBJ databases">
        <title>Single cell metagenomics reveals metabolic interactions within the superorganism composed of flagellate Streblomastix strix and complex community of Bacteroidetes bacteria on its surface.</title>
        <authorList>
            <person name="Treitli S.C."/>
            <person name="Kolisko M."/>
            <person name="Husnik F."/>
            <person name="Keeling P."/>
            <person name="Hampl V."/>
        </authorList>
    </citation>
    <scope>NUCLEOTIDE SEQUENCE</scope>
    <source>
        <strain evidence="3">STM</strain>
    </source>
</reference>
<organism evidence="3">
    <name type="scientific">termite gut metagenome</name>
    <dbReference type="NCBI Taxonomy" id="433724"/>
    <lineage>
        <taxon>unclassified sequences</taxon>
        <taxon>metagenomes</taxon>
        <taxon>organismal metagenomes</taxon>
    </lineage>
</organism>
<feature type="domain" description="Mce/MlaD" evidence="2">
    <location>
        <begin position="37"/>
        <end position="104"/>
    </location>
</feature>
<proteinExistence type="predicted"/>
<feature type="transmembrane region" description="Helical" evidence="1">
    <location>
        <begin position="12"/>
        <end position="28"/>
    </location>
</feature>
<protein>
    <submittedName>
        <fullName evidence="3">MCE family protein</fullName>
    </submittedName>
</protein>
<dbReference type="PANTHER" id="PTHR33371">
    <property type="entry name" value="INTERMEMBRANE PHOSPHOLIPID TRANSPORT SYSTEM BINDING PROTEIN MLAD-RELATED"/>
    <property type="match status" value="1"/>
</dbReference>
<dbReference type="AlphaFoldDB" id="A0A5J4RN32"/>
<comment type="caution">
    <text evidence="3">The sequence shown here is derived from an EMBL/GenBank/DDBJ whole genome shotgun (WGS) entry which is preliminary data.</text>
</comment>
<dbReference type="PANTHER" id="PTHR33371:SF4">
    <property type="entry name" value="INTERMEMBRANE PHOSPHOLIPID TRANSPORT SYSTEM BINDING PROTEIN MLAD"/>
    <property type="match status" value="1"/>
</dbReference>
<keyword evidence="1" id="KW-1133">Transmembrane helix</keyword>
<evidence type="ECO:0000313" key="3">
    <source>
        <dbReference type="EMBL" id="KAA6334271.1"/>
    </source>
</evidence>
<dbReference type="Pfam" id="PF02470">
    <property type="entry name" value="MlaD"/>
    <property type="match status" value="1"/>
</dbReference>
<sequence length="294" mass="32845">MKYFTKEVKIGITGIIALCILVYGINYLKGVHLFKPTVYFYVKYKNVDGLVKSSPVFADGYQIGVVRSINYDYVNPGNVTVEVGVDADMRIPKGSYAELISGMLGEVKMNLLMINSHEYYAIGDTIPGKLNAGLTESITAFVPQVEKILPKLDSILTSLHALLNNPDIPATLHSVKNTADHLETTSLYLKNFMNKDMPKLTEKLNIIEDNIVIVSDDLKDINFASTFKEIDATIANVKMLTDNLNNKNSSLNLLLNDPKLYNNLNATFVNASDLLEDLKQNPKRYVHFSLFGRK</sequence>
<keyword evidence="1" id="KW-0472">Membrane</keyword>
<keyword evidence="1" id="KW-0812">Transmembrane</keyword>
<name>A0A5J4RN32_9ZZZZ</name>
<evidence type="ECO:0000259" key="2">
    <source>
        <dbReference type="Pfam" id="PF02470"/>
    </source>
</evidence>
<dbReference type="InterPro" id="IPR052336">
    <property type="entry name" value="MlaD_Phospholipid_Transporter"/>
</dbReference>
<dbReference type="EMBL" id="SNRY01001016">
    <property type="protein sequence ID" value="KAA6334271.1"/>
    <property type="molecule type" value="Genomic_DNA"/>
</dbReference>
<gene>
    <name evidence="3" type="ORF">EZS27_017392</name>
</gene>